<feature type="region of interest" description="Disordered" evidence="6">
    <location>
        <begin position="34"/>
        <end position="65"/>
    </location>
</feature>
<evidence type="ECO:0000256" key="3">
    <source>
        <dbReference type="ARBA" id="ARBA00022729"/>
    </source>
</evidence>
<keyword evidence="2" id="KW-0813">Transport</keyword>
<dbReference type="PIRSF" id="PIRSF019574">
    <property type="entry name" value="Periplasmic_polyamine_BP"/>
    <property type="match status" value="1"/>
</dbReference>
<evidence type="ECO:0000313" key="7">
    <source>
        <dbReference type="EMBL" id="GGI04070.1"/>
    </source>
</evidence>
<reference evidence="7" key="1">
    <citation type="journal article" date="2014" name="Int. J. Syst. Evol. Microbiol.">
        <title>Complete genome sequence of Corynebacterium casei LMG S-19264T (=DSM 44701T), isolated from a smear-ripened cheese.</title>
        <authorList>
            <consortium name="US DOE Joint Genome Institute (JGI-PGF)"/>
            <person name="Walter F."/>
            <person name="Albersmeier A."/>
            <person name="Kalinowski J."/>
            <person name="Ruckert C."/>
        </authorList>
    </citation>
    <scope>NUCLEOTIDE SEQUENCE</scope>
    <source>
        <strain evidence="7">CGMCC 1.14988</strain>
    </source>
</reference>
<dbReference type="PROSITE" id="PS51257">
    <property type="entry name" value="PROKAR_LIPOPROTEIN"/>
    <property type="match status" value="1"/>
</dbReference>
<dbReference type="GO" id="GO:0019808">
    <property type="term" value="F:polyamine binding"/>
    <property type="evidence" value="ECO:0007669"/>
    <property type="project" value="InterPro"/>
</dbReference>
<feature type="binding site" evidence="5">
    <location>
        <position position="83"/>
    </location>
    <ligand>
        <name>spermidine</name>
        <dbReference type="ChEBI" id="CHEBI:57834"/>
    </ligand>
</feature>
<feature type="binding site" evidence="5">
    <location>
        <begin position="216"/>
        <end position="219"/>
    </location>
    <ligand>
        <name>spermidine</name>
        <dbReference type="ChEBI" id="CHEBI:57834"/>
    </ligand>
</feature>
<dbReference type="GO" id="GO:0015846">
    <property type="term" value="P:polyamine transport"/>
    <property type="evidence" value="ECO:0007669"/>
    <property type="project" value="InterPro"/>
</dbReference>
<dbReference type="CDD" id="cd13590">
    <property type="entry name" value="PBP2_PotD_PotF_like"/>
    <property type="match status" value="1"/>
</dbReference>
<protein>
    <submittedName>
        <fullName evidence="7">Spermidine/putrescine ABC transporter substrate-binding protein</fullName>
    </submittedName>
</protein>
<dbReference type="EMBL" id="BMHA01000002">
    <property type="protein sequence ID" value="GGI04070.1"/>
    <property type="molecule type" value="Genomic_DNA"/>
</dbReference>
<dbReference type="GO" id="GO:0042597">
    <property type="term" value="C:periplasmic space"/>
    <property type="evidence" value="ECO:0007669"/>
    <property type="project" value="UniProtKB-SubCell"/>
</dbReference>
<dbReference type="PANTHER" id="PTHR30222:SF17">
    <property type="entry name" value="SPERMIDINE_PUTRESCINE-BINDING PERIPLASMIC PROTEIN"/>
    <property type="match status" value="1"/>
</dbReference>
<gene>
    <name evidence="7" type="ORF">GCM10011354_07220</name>
</gene>
<accession>A0A8J3EWN6</accession>
<keyword evidence="3" id="KW-0732">Signal</keyword>
<dbReference type="PRINTS" id="PR00909">
    <property type="entry name" value="SPERMDNBNDNG"/>
</dbReference>
<proteinExistence type="predicted"/>
<dbReference type="Pfam" id="PF13416">
    <property type="entry name" value="SBP_bac_8"/>
    <property type="match status" value="1"/>
</dbReference>
<dbReference type="PANTHER" id="PTHR30222">
    <property type="entry name" value="SPERMIDINE/PUTRESCINE-BINDING PERIPLASMIC PROTEIN"/>
    <property type="match status" value="1"/>
</dbReference>
<sequence length="393" mass="42856">MREEGRERRMRIRLLATLLASALVLAACGREVGGETADGAPEGSETAAEDGDDSSGGGDASAAGAECEVDEVDGDLLFYNWSEYMDPDLLTAFGEQYGVSATEDTFTSNEALLAQIRAGGADYDVIVPSDYMVEIMIEEGLLLELDAEAIPNSDNVAEDFANPPYDPELAYSRPYQWGTTGLGVNLEATGPDPEPTWGWLFDPQLRDGLDLSMLDDPRESMGAALYYLGHDPNTTDEAQLEEAAQLIEENTQIVTFTSDQYSELLLTGETDIGQGYSGNILDNIGDDENYAYLIPEEGATIWTDNMAILTSSNSPCTAHTFINFMLDAENGAQLTNYTYYASPNEAATEFIDEEVTSNPAIYPDEDVRENLYFLENTGEAEVLYTDLFTRAQG</sequence>
<comment type="subcellular location">
    <subcellularLocation>
        <location evidence="1">Periplasm</location>
    </subcellularLocation>
</comment>
<name>A0A8J3EWN6_9ACTN</name>
<evidence type="ECO:0000256" key="2">
    <source>
        <dbReference type="ARBA" id="ARBA00022448"/>
    </source>
</evidence>
<dbReference type="AlphaFoldDB" id="A0A8J3EWN6"/>
<organism evidence="7 8">
    <name type="scientific">Egicoccus halophilus</name>
    <dbReference type="NCBI Taxonomy" id="1670830"/>
    <lineage>
        <taxon>Bacteria</taxon>
        <taxon>Bacillati</taxon>
        <taxon>Actinomycetota</taxon>
        <taxon>Nitriliruptoria</taxon>
        <taxon>Egicoccales</taxon>
        <taxon>Egicoccaceae</taxon>
        <taxon>Egicoccus</taxon>
    </lineage>
</organism>
<evidence type="ECO:0000313" key="8">
    <source>
        <dbReference type="Proteomes" id="UP000650511"/>
    </source>
</evidence>
<keyword evidence="8" id="KW-1185">Reference proteome</keyword>
<feature type="binding site" evidence="5">
    <location>
        <position position="131"/>
    </location>
    <ligand>
        <name>spermidine</name>
        <dbReference type="ChEBI" id="CHEBI:57834"/>
    </ligand>
</feature>
<keyword evidence="4" id="KW-0574">Periplasm</keyword>
<dbReference type="InterPro" id="IPR001188">
    <property type="entry name" value="Sperm_putr-bd"/>
</dbReference>
<reference evidence="7" key="2">
    <citation type="submission" date="2020-09" db="EMBL/GenBank/DDBJ databases">
        <authorList>
            <person name="Sun Q."/>
            <person name="Zhou Y."/>
        </authorList>
    </citation>
    <scope>NUCLEOTIDE SEQUENCE</scope>
    <source>
        <strain evidence="7">CGMCC 1.14988</strain>
    </source>
</reference>
<dbReference type="Proteomes" id="UP000650511">
    <property type="component" value="Unassembled WGS sequence"/>
</dbReference>
<dbReference type="InterPro" id="IPR006059">
    <property type="entry name" value="SBP"/>
</dbReference>
<dbReference type="Gene3D" id="3.40.190.10">
    <property type="entry name" value="Periplasmic binding protein-like II"/>
    <property type="match status" value="2"/>
</dbReference>
<evidence type="ECO:0000256" key="1">
    <source>
        <dbReference type="ARBA" id="ARBA00004418"/>
    </source>
</evidence>
<evidence type="ECO:0000256" key="4">
    <source>
        <dbReference type="ARBA" id="ARBA00022764"/>
    </source>
</evidence>
<evidence type="ECO:0000256" key="5">
    <source>
        <dbReference type="PIRSR" id="PIRSR019574-1"/>
    </source>
</evidence>
<evidence type="ECO:0000256" key="6">
    <source>
        <dbReference type="SAM" id="MobiDB-lite"/>
    </source>
</evidence>
<dbReference type="SUPFAM" id="SSF53850">
    <property type="entry name" value="Periplasmic binding protein-like II"/>
    <property type="match status" value="1"/>
</dbReference>
<comment type="caution">
    <text evidence="7">The sequence shown here is derived from an EMBL/GenBank/DDBJ whole genome shotgun (WGS) entry which is preliminary data.</text>
</comment>